<dbReference type="FunFam" id="3.10.20.370:FF:000001">
    <property type="entry name" value="Retrovirus-related Pol polyprotein from transposon 17.6-like protein"/>
    <property type="match status" value="1"/>
</dbReference>
<protein>
    <submittedName>
        <fullName evidence="2">Uncharacterized protein zgc:112970 isoform X1</fullName>
    </submittedName>
</protein>
<dbReference type="PANTHER" id="PTHR33064">
    <property type="entry name" value="POL PROTEIN"/>
    <property type="match status" value="1"/>
</dbReference>
<dbReference type="Proteomes" id="UP001155660">
    <property type="component" value="Unplaced"/>
</dbReference>
<proteinExistence type="predicted"/>
<dbReference type="RefSeq" id="XP_042610071.1">
    <property type="nucleotide sequence ID" value="XM_042754137.1"/>
</dbReference>
<dbReference type="Pfam" id="PF00078">
    <property type="entry name" value="RVT_1"/>
    <property type="match status" value="1"/>
</dbReference>
<dbReference type="AlphaFoldDB" id="A0A9R0AVK9"/>
<dbReference type="InterPro" id="IPR051320">
    <property type="entry name" value="Viral_Replic_Matur_Polypro"/>
</dbReference>
<dbReference type="KEGG" id="ccar:109076630"/>
<dbReference type="Pfam" id="PF17919">
    <property type="entry name" value="RT_RNaseH_2"/>
    <property type="match status" value="1"/>
</dbReference>
<gene>
    <name evidence="2" type="primary">zgc:112970</name>
</gene>
<organism evidence="2">
    <name type="scientific">Cyprinus carpio</name>
    <name type="common">Common carp</name>
    <dbReference type="NCBI Taxonomy" id="7962"/>
    <lineage>
        <taxon>Eukaryota</taxon>
        <taxon>Metazoa</taxon>
        <taxon>Chordata</taxon>
        <taxon>Craniata</taxon>
        <taxon>Vertebrata</taxon>
        <taxon>Euteleostomi</taxon>
        <taxon>Actinopterygii</taxon>
        <taxon>Neopterygii</taxon>
        <taxon>Teleostei</taxon>
        <taxon>Ostariophysi</taxon>
        <taxon>Cypriniformes</taxon>
        <taxon>Cyprinidae</taxon>
        <taxon>Cyprininae</taxon>
        <taxon>Cyprinus</taxon>
    </lineage>
</organism>
<evidence type="ECO:0000259" key="1">
    <source>
        <dbReference type="PROSITE" id="PS50878"/>
    </source>
</evidence>
<dbReference type="InterPro" id="IPR041577">
    <property type="entry name" value="RT_RNaseH_2"/>
</dbReference>
<dbReference type="CDD" id="cd01647">
    <property type="entry name" value="RT_LTR"/>
    <property type="match status" value="1"/>
</dbReference>
<reference evidence="2" key="1">
    <citation type="submission" date="2025-08" db="UniProtKB">
        <authorList>
            <consortium name="RefSeq"/>
        </authorList>
    </citation>
    <scope>IDENTIFICATION</scope>
    <source>
        <tissue evidence="2">Muscle</tissue>
    </source>
</reference>
<accession>A0A9R0AVK9</accession>
<dbReference type="InterPro" id="IPR000477">
    <property type="entry name" value="RT_dom"/>
</dbReference>
<dbReference type="OrthoDB" id="115435at2759"/>
<dbReference type="GeneID" id="109076630"/>
<dbReference type="FunFam" id="3.30.70.270:FF:000062">
    <property type="entry name" value="Uncharacterized protein"/>
    <property type="match status" value="1"/>
</dbReference>
<name>A0A9R0AVK9_CYPCA</name>
<dbReference type="PANTHER" id="PTHR33064:SF37">
    <property type="entry name" value="RIBONUCLEASE H"/>
    <property type="match status" value="1"/>
</dbReference>
<dbReference type="PROSITE" id="PS50878">
    <property type="entry name" value="RT_POL"/>
    <property type="match status" value="1"/>
</dbReference>
<feature type="domain" description="Reverse transcriptase" evidence="1">
    <location>
        <begin position="182"/>
        <end position="361"/>
    </location>
</feature>
<sequence>MVLTGYARNVSLPTGTPILVEPFSHSNLPSGLLFCNYVLTCPARTSFKVPVLVQNCTDHDITVPSKKVIAELSVPLSLSNPTQTVTKDSQLAVPCAGVCSNPNGPITFDFGESPLPEEWKDRITRKLNTIPLVFARSDLDYGHTTEVKHRIRLSDPTPFKQRARPIHPSDLEAVRLHLKELRDANIIRESESPFASPIVVVKKKNGAIRLCIDYRKLNSQTIKDAYALPNIEEAFASLTGSKWFSVMDLKSGYYQVEVKEIDKHKTAFVTPIGFWEFSRMPQGVTNAPSTFQRVMEKCVGSMNLKEVLVFLDDLIVFSSTLEEHEDRLMRVLTRLRDFGLKLSPQKCHFFQNSVKYLGHVVSEKGVETDPGKIAALTSWPRPNNIKELKSFLGFAGYYRRFVKDYSKIARPLNSLTAGYLSPKRLSSVKRAQFSPADWKRPFNEKWSSECEEAFQTLIQRLTTAPVLGFANPRKPYILHTDASLHGLGAALYQEQEGKLRVIAYASRGLSNCERRYPVHKLEFLALKWAVTRPGTVTALPQYRGHVTPTAGLNL</sequence>
<evidence type="ECO:0000313" key="2">
    <source>
        <dbReference type="RefSeq" id="XP_042610071.1"/>
    </source>
</evidence>